<reference evidence="1" key="1">
    <citation type="journal article" date="2015" name="Nature">
        <title>Complex archaea that bridge the gap between prokaryotes and eukaryotes.</title>
        <authorList>
            <person name="Spang A."/>
            <person name="Saw J.H."/>
            <person name="Jorgensen S.L."/>
            <person name="Zaremba-Niedzwiedzka K."/>
            <person name="Martijn J."/>
            <person name="Lind A.E."/>
            <person name="van Eijk R."/>
            <person name="Schleper C."/>
            <person name="Guy L."/>
            <person name="Ettema T.J."/>
        </authorList>
    </citation>
    <scope>NUCLEOTIDE SEQUENCE</scope>
</reference>
<evidence type="ECO:0000313" key="1">
    <source>
        <dbReference type="EMBL" id="KKN00166.1"/>
    </source>
</evidence>
<dbReference type="EMBL" id="LAZR01005408">
    <property type="protein sequence ID" value="KKN00166.1"/>
    <property type="molecule type" value="Genomic_DNA"/>
</dbReference>
<gene>
    <name evidence="1" type="ORF">LCGC14_1140600</name>
</gene>
<accession>A0A0F9PGJ9</accession>
<protein>
    <submittedName>
        <fullName evidence="1">Uncharacterized protein</fullName>
    </submittedName>
</protein>
<organism evidence="1">
    <name type="scientific">marine sediment metagenome</name>
    <dbReference type="NCBI Taxonomy" id="412755"/>
    <lineage>
        <taxon>unclassified sequences</taxon>
        <taxon>metagenomes</taxon>
        <taxon>ecological metagenomes</taxon>
    </lineage>
</organism>
<sequence>MAIENITFEAGFIVLTREHNRQTRYAIADVLRALDIPVGLTFEQVGAITTLANHLVVLLRTLIDKGVLTEDFLEDGGYHLTLLQKSIEDMGGDYTEPNLTVT</sequence>
<dbReference type="AlphaFoldDB" id="A0A0F9PGJ9"/>
<name>A0A0F9PGJ9_9ZZZZ</name>
<proteinExistence type="predicted"/>
<comment type="caution">
    <text evidence="1">The sequence shown here is derived from an EMBL/GenBank/DDBJ whole genome shotgun (WGS) entry which is preliminary data.</text>
</comment>